<sequence>MSRATFMWSLRSFLRARGCQASGGSRRACAGSTWWKPALGFTEETLKVFLAQAKDDAHSDSLPRGARHRAPQLKRPCMANIATRPTRRPRVRRPGGTATAGRRGASAPIPKRRRGAWALFELTGAAKQDLVTTRKALESGRHGSEEKFAPAAASPGGLFGINIQICAGTRLSRRQHPSRQQVARGVSGVQSQRLVLRNLPGLLCKETLRFELDSEDCYHKGTYRATRLNGSGWSEWTRTATADSTPNDTDGRGQGDVQPERRRELARRTAAFV</sequence>
<protein>
    <submittedName>
        <fullName evidence="2">Uncharacterized protein</fullName>
    </submittedName>
</protein>
<proteinExistence type="predicted"/>
<dbReference type="Proteomes" id="UP001187415">
    <property type="component" value="Unassembled WGS sequence"/>
</dbReference>
<feature type="compositionally biased region" description="Low complexity" evidence="1">
    <location>
        <begin position="94"/>
        <end position="108"/>
    </location>
</feature>
<name>A0AA88LEM8_CHASR</name>
<feature type="region of interest" description="Disordered" evidence="1">
    <location>
        <begin position="237"/>
        <end position="262"/>
    </location>
</feature>
<gene>
    <name evidence="2" type="ORF">Q5P01_000844</name>
</gene>
<dbReference type="EMBL" id="JAUPFM010000093">
    <property type="protein sequence ID" value="KAK2813475.1"/>
    <property type="molecule type" value="Genomic_DNA"/>
</dbReference>
<evidence type="ECO:0000313" key="3">
    <source>
        <dbReference type="Proteomes" id="UP001187415"/>
    </source>
</evidence>
<dbReference type="AlphaFoldDB" id="A0AA88LEM8"/>
<reference evidence="2" key="1">
    <citation type="submission" date="2023-07" db="EMBL/GenBank/DDBJ databases">
        <title>Chromosome-level Genome Assembly of Striped Snakehead (Channa striata).</title>
        <authorList>
            <person name="Liu H."/>
        </authorList>
    </citation>
    <scope>NUCLEOTIDE SEQUENCE</scope>
    <source>
        <strain evidence="2">Gz</strain>
        <tissue evidence="2">Muscle</tissue>
    </source>
</reference>
<accession>A0AA88LEM8</accession>
<feature type="region of interest" description="Disordered" evidence="1">
    <location>
        <begin position="85"/>
        <end position="108"/>
    </location>
</feature>
<evidence type="ECO:0000313" key="2">
    <source>
        <dbReference type="EMBL" id="KAK2813475.1"/>
    </source>
</evidence>
<feature type="compositionally biased region" description="Basic and acidic residues" evidence="1">
    <location>
        <begin position="249"/>
        <end position="262"/>
    </location>
</feature>
<keyword evidence="3" id="KW-1185">Reference proteome</keyword>
<evidence type="ECO:0000256" key="1">
    <source>
        <dbReference type="SAM" id="MobiDB-lite"/>
    </source>
</evidence>
<feature type="compositionally biased region" description="Polar residues" evidence="1">
    <location>
        <begin position="237"/>
        <end position="248"/>
    </location>
</feature>
<organism evidence="2 3">
    <name type="scientific">Channa striata</name>
    <name type="common">Snakehead murrel</name>
    <name type="synonym">Ophicephalus striatus</name>
    <dbReference type="NCBI Taxonomy" id="64152"/>
    <lineage>
        <taxon>Eukaryota</taxon>
        <taxon>Metazoa</taxon>
        <taxon>Chordata</taxon>
        <taxon>Craniata</taxon>
        <taxon>Vertebrata</taxon>
        <taxon>Euteleostomi</taxon>
        <taxon>Actinopterygii</taxon>
        <taxon>Neopterygii</taxon>
        <taxon>Teleostei</taxon>
        <taxon>Neoteleostei</taxon>
        <taxon>Acanthomorphata</taxon>
        <taxon>Anabantaria</taxon>
        <taxon>Anabantiformes</taxon>
        <taxon>Channoidei</taxon>
        <taxon>Channidae</taxon>
        <taxon>Channa</taxon>
    </lineage>
</organism>
<comment type="caution">
    <text evidence="2">The sequence shown here is derived from an EMBL/GenBank/DDBJ whole genome shotgun (WGS) entry which is preliminary data.</text>
</comment>